<keyword evidence="3" id="KW-1185">Reference proteome</keyword>
<dbReference type="eggNOG" id="COG2030">
    <property type="taxonomic scope" value="Bacteria"/>
</dbReference>
<feature type="domain" description="MaoC-like" evidence="1">
    <location>
        <begin position="19"/>
        <end position="128"/>
    </location>
</feature>
<evidence type="ECO:0000313" key="2">
    <source>
        <dbReference type="EMBL" id="AHG64577.1"/>
    </source>
</evidence>
<dbReference type="InterPro" id="IPR002539">
    <property type="entry name" value="MaoC-like_dom"/>
</dbReference>
<organism evidence="2 3">
    <name type="scientific">Advenella mimigardefordensis (strain DSM 17166 / LMG 22922 / DPN7)</name>
    <dbReference type="NCBI Taxonomy" id="1247726"/>
    <lineage>
        <taxon>Bacteria</taxon>
        <taxon>Pseudomonadati</taxon>
        <taxon>Pseudomonadota</taxon>
        <taxon>Betaproteobacteria</taxon>
        <taxon>Burkholderiales</taxon>
        <taxon>Alcaligenaceae</taxon>
    </lineage>
</organism>
<dbReference type="PANTHER" id="PTHR43664">
    <property type="entry name" value="MONOAMINE OXIDASE-RELATED"/>
    <property type="match status" value="1"/>
</dbReference>
<dbReference type="PATRIC" id="fig|1247726.3.peg.2752"/>
<sequence length="161" mass="17564">MGNNTVHAPYYLEDLTVGQRFHSETYCLTEEKLIAFASEYDPQPFHLDKTAAAATLFKGLAASGWHTAAITMKLLNSGGAPLAGGIIGAGGEIEWPRPTRAGDILQVFSEVIEIIPSRSKPQQGLVRVRSETRNQRAEVLQILTAKLIVPRRPQLQSAVVD</sequence>
<dbReference type="InterPro" id="IPR029069">
    <property type="entry name" value="HotDog_dom_sf"/>
</dbReference>
<dbReference type="Proteomes" id="UP000019095">
    <property type="component" value="Chromosome"/>
</dbReference>
<proteinExistence type="predicted"/>
<dbReference type="Gene3D" id="3.10.129.10">
    <property type="entry name" value="Hotdog Thioesterase"/>
    <property type="match status" value="1"/>
</dbReference>
<protein>
    <submittedName>
        <fullName evidence="2">MaoC-like domain-containing protein</fullName>
    </submittedName>
</protein>
<evidence type="ECO:0000313" key="3">
    <source>
        <dbReference type="Proteomes" id="UP000019095"/>
    </source>
</evidence>
<accession>W0PG90</accession>
<dbReference type="Pfam" id="PF01575">
    <property type="entry name" value="MaoC_dehydratas"/>
    <property type="match status" value="1"/>
</dbReference>
<name>W0PG90_ADVMD</name>
<dbReference type="SUPFAM" id="SSF54637">
    <property type="entry name" value="Thioesterase/thiol ester dehydrase-isomerase"/>
    <property type="match status" value="1"/>
</dbReference>
<dbReference type="CDD" id="cd03454">
    <property type="entry name" value="YdeM"/>
    <property type="match status" value="1"/>
</dbReference>
<dbReference type="InterPro" id="IPR052342">
    <property type="entry name" value="MCH/BMMD"/>
</dbReference>
<dbReference type="EMBL" id="CP003915">
    <property type="protein sequence ID" value="AHG64577.1"/>
    <property type="molecule type" value="Genomic_DNA"/>
</dbReference>
<dbReference type="STRING" id="1247726.MIM_c25070"/>
<dbReference type="PANTHER" id="PTHR43664:SF1">
    <property type="entry name" value="BETA-METHYLMALYL-COA DEHYDRATASE"/>
    <property type="match status" value="1"/>
</dbReference>
<dbReference type="KEGG" id="amim:MIM_c25070"/>
<reference evidence="2 3" key="1">
    <citation type="journal article" date="2014" name="Microbiology">
        <title>Unravelling the complete genome sequence of Advenella mimigardefordensis strain DPN7T and novel insights in the catabolism of the xenobiotic polythioester precursor 3,3'-dithiodipropionate.</title>
        <authorList>
            <person name="Wubbeler J.H."/>
            <person name="Hiessl S."/>
            <person name="Schuldes J."/>
            <person name="Thurmer A."/>
            <person name="Daniel R."/>
            <person name="Steinbuchel A."/>
        </authorList>
    </citation>
    <scope>NUCLEOTIDE SEQUENCE [LARGE SCALE GENOMIC DNA]</scope>
    <source>
        <strain evidence="3">DSM 17166 / LMG 22922 / DPN7</strain>
    </source>
</reference>
<dbReference type="AlphaFoldDB" id="W0PG90"/>
<dbReference type="HOGENOM" id="CLU_094876_1_0_4"/>
<gene>
    <name evidence="2" type="ORF">MIM_c25070</name>
</gene>
<evidence type="ECO:0000259" key="1">
    <source>
        <dbReference type="Pfam" id="PF01575"/>
    </source>
</evidence>